<dbReference type="SMART" id="SM00388">
    <property type="entry name" value="HisKA"/>
    <property type="match status" value="1"/>
</dbReference>
<dbReference type="InterPro" id="IPR005467">
    <property type="entry name" value="His_kinase_dom"/>
</dbReference>
<feature type="transmembrane region" description="Helical" evidence="7">
    <location>
        <begin position="343"/>
        <end position="362"/>
    </location>
</feature>
<evidence type="ECO:0000256" key="6">
    <source>
        <dbReference type="SAM" id="Coils"/>
    </source>
</evidence>
<accession>A0ABS2CWA1</accession>
<dbReference type="InterPro" id="IPR050736">
    <property type="entry name" value="Sensor_HK_Regulatory"/>
</dbReference>
<dbReference type="Gene3D" id="1.25.40.10">
    <property type="entry name" value="Tetratricopeptide repeat domain"/>
    <property type="match status" value="2"/>
</dbReference>
<feature type="chain" id="PRO_5045834705" description="histidine kinase" evidence="8">
    <location>
        <begin position="25"/>
        <end position="628"/>
    </location>
</feature>
<dbReference type="Proteomes" id="UP000759529">
    <property type="component" value="Unassembled WGS sequence"/>
</dbReference>
<keyword evidence="7" id="KW-0472">Membrane</keyword>
<comment type="caution">
    <text evidence="10">The sequence shown here is derived from an EMBL/GenBank/DDBJ whole genome shotgun (WGS) entry which is preliminary data.</text>
</comment>
<reference evidence="10 11" key="1">
    <citation type="submission" date="2021-02" db="EMBL/GenBank/DDBJ databases">
        <authorList>
            <person name="Jung H.S."/>
            <person name="Chun B.H."/>
            <person name="Jeon C.O."/>
        </authorList>
    </citation>
    <scope>NUCLEOTIDE SEQUENCE [LARGE SCALE GENOMIC DNA]</scope>
    <source>
        <strain evidence="10 11">LMG 25203</strain>
    </source>
</reference>
<dbReference type="InterPro" id="IPR036890">
    <property type="entry name" value="HATPase_C_sf"/>
</dbReference>
<feature type="domain" description="Histidine kinase" evidence="9">
    <location>
        <begin position="410"/>
        <end position="627"/>
    </location>
</feature>
<keyword evidence="3" id="KW-0808">Transferase</keyword>
<evidence type="ECO:0000256" key="8">
    <source>
        <dbReference type="SAM" id="SignalP"/>
    </source>
</evidence>
<feature type="coiled-coil region" evidence="6">
    <location>
        <begin position="305"/>
        <end position="332"/>
    </location>
</feature>
<dbReference type="InterPro" id="IPR036097">
    <property type="entry name" value="HisK_dim/P_sf"/>
</dbReference>
<dbReference type="Pfam" id="PF02518">
    <property type="entry name" value="HATPase_c"/>
    <property type="match status" value="1"/>
</dbReference>
<proteinExistence type="predicted"/>
<dbReference type="RefSeq" id="WP_187657783.1">
    <property type="nucleotide sequence ID" value="NZ_JACSOD020000471.1"/>
</dbReference>
<keyword evidence="8" id="KW-0732">Signal</keyword>
<feature type="signal peptide" evidence="8">
    <location>
        <begin position="1"/>
        <end position="24"/>
    </location>
</feature>
<evidence type="ECO:0000256" key="5">
    <source>
        <dbReference type="ARBA" id="ARBA00023012"/>
    </source>
</evidence>
<dbReference type="Gene3D" id="1.10.287.130">
    <property type="match status" value="1"/>
</dbReference>
<dbReference type="PANTHER" id="PTHR43711:SF28">
    <property type="entry name" value="SENSOR HISTIDINE KINASE YXDK"/>
    <property type="match status" value="1"/>
</dbReference>
<organism evidence="10 11">
    <name type="scientific">Flavobacterium macrobrachii</name>
    <dbReference type="NCBI Taxonomy" id="591204"/>
    <lineage>
        <taxon>Bacteria</taxon>
        <taxon>Pseudomonadati</taxon>
        <taxon>Bacteroidota</taxon>
        <taxon>Flavobacteriia</taxon>
        <taxon>Flavobacteriales</taxon>
        <taxon>Flavobacteriaceae</taxon>
        <taxon>Flavobacterium</taxon>
    </lineage>
</organism>
<keyword evidence="11" id="KW-1185">Reference proteome</keyword>
<dbReference type="SUPFAM" id="SSF55874">
    <property type="entry name" value="ATPase domain of HSP90 chaperone/DNA topoisomerase II/histidine kinase"/>
    <property type="match status" value="1"/>
</dbReference>
<evidence type="ECO:0000256" key="1">
    <source>
        <dbReference type="ARBA" id="ARBA00000085"/>
    </source>
</evidence>
<protein>
    <recommendedName>
        <fullName evidence="2">histidine kinase</fullName>
        <ecNumber evidence="2">2.7.13.3</ecNumber>
    </recommendedName>
</protein>
<evidence type="ECO:0000256" key="7">
    <source>
        <dbReference type="SAM" id="Phobius"/>
    </source>
</evidence>
<evidence type="ECO:0000256" key="4">
    <source>
        <dbReference type="ARBA" id="ARBA00022777"/>
    </source>
</evidence>
<dbReference type="SUPFAM" id="SSF47384">
    <property type="entry name" value="Homodimeric domain of signal transducing histidine kinase"/>
    <property type="match status" value="1"/>
</dbReference>
<dbReference type="PANTHER" id="PTHR43711">
    <property type="entry name" value="TWO-COMPONENT HISTIDINE KINASE"/>
    <property type="match status" value="1"/>
</dbReference>
<dbReference type="SUPFAM" id="SSF48452">
    <property type="entry name" value="TPR-like"/>
    <property type="match status" value="2"/>
</dbReference>
<feature type="coiled-coil region" evidence="6">
    <location>
        <begin position="362"/>
        <end position="389"/>
    </location>
</feature>
<dbReference type="EC" id="2.7.13.3" evidence="2"/>
<dbReference type="InterPro" id="IPR011990">
    <property type="entry name" value="TPR-like_helical_dom_sf"/>
</dbReference>
<dbReference type="InterPro" id="IPR003661">
    <property type="entry name" value="HisK_dim/P_dom"/>
</dbReference>
<dbReference type="CDD" id="cd00082">
    <property type="entry name" value="HisKA"/>
    <property type="match status" value="1"/>
</dbReference>
<keyword evidence="7" id="KW-0812">Transmembrane</keyword>
<keyword evidence="6" id="KW-0175">Coiled coil</keyword>
<evidence type="ECO:0000313" key="11">
    <source>
        <dbReference type="Proteomes" id="UP000759529"/>
    </source>
</evidence>
<keyword evidence="5" id="KW-0902">Two-component regulatory system</keyword>
<dbReference type="Gene3D" id="3.30.565.10">
    <property type="entry name" value="Histidine kinase-like ATPase, C-terminal domain"/>
    <property type="match status" value="1"/>
</dbReference>
<evidence type="ECO:0000259" key="9">
    <source>
        <dbReference type="PROSITE" id="PS50109"/>
    </source>
</evidence>
<dbReference type="Pfam" id="PF13424">
    <property type="entry name" value="TPR_12"/>
    <property type="match status" value="1"/>
</dbReference>
<sequence length="628" mass="72449">MPRITFFSLSFLICLFITQNQVFGTTKTKDSVDYYLRESKNHSFSNFNKAKFYLAKAEKVAKKLNDKNVIADVIYNYGSNYYINGSYDIALQNYIKAEEIYDFENNKLGVAKCLMGKGIIQQGFGRDKEALKNFNKSIVICKKFNDKKFTTKNLLNIGVSQTNLALYKEAYISFKEALEFSLKNKFSEDSQMAMNKLANIHFKKNNLDSTLYYYQKVLTDTIKPNLWEKAYALSGLSEVFLKKGDYQKAIEYGLKGLETAKKVGAKWDISRATEILSKVYSQQNDYKNAHHYLEINKKYNDSLYAESKIKEINILQLEAKEAENEKLIAKTEITHQKLNNTRIFVGFIFFLLISLLIFIYQYSKYANQKEKLYKQIDAKNKEIESQQSMIISQNSTLEELNQTKNKLFSVISHDLKSPINSLLQVIELNKDEDLTKEEQAVIYEHLHKQVEGTSAMLNNILSWASSQIDGAKVKFEKVELNQIIEETVNSLYRDAFKKKISFIHDKKDIHFVNADIGQARIILQNILANALKYAPLNSKIEIFYSEEEQYHNVHIKDFGDGINQSKIQEIMSFDKRLSSEKGTSMEEGTGLGLLLVKQFLLNNKGKLDIKSTEGKMTEFVISFLKHHS</sequence>
<evidence type="ECO:0000256" key="2">
    <source>
        <dbReference type="ARBA" id="ARBA00012438"/>
    </source>
</evidence>
<comment type="catalytic activity">
    <reaction evidence="1">
        <text>ATP + protein L-histidine = ADP + protein N-phospho-L-histidine.</text>
        <dbReference type="EC" id="2.7.13.3"/>
    </reaction>
</comment>
<evidence type="ECO:0000313" key="10">
    <source>
        <dbReference type="EMBL" id="MBM6499201.1"/>
    </source>
</evidence>
<dbReference type="EMBL" id="JACSOD020000471">
    <property type="protein sequence ID" value="MBM6499201.1"/>
    <property type="molecule type" value="Genomic_DNA"/>
</dbReference>
<keyword evidence="7" id="KW-1133">Transmembrane helix</keyword>
<dbReference type="SMART" id="SM00387">
    <property type="entry name" value="HATPase_c"/>
    <property type="match status" value="1"/>
</dbReference>
<dbReference type="InterPro" id="IPR019734">
    <property type="entry name" value="TPR_rpt"/>
</dbReference>
<dbReference type="InterPro" id="IPR003594">
    <property type="entry name" value="HATPase_dom"/>
</dbReference>
<evidence type="ECO:0000256" key="3">
    <source>
        <dbReference type="ARBA" id="ARBA00022679"/>
    </source>
</evidence>
<dbReference type="Pfam" id="PF00512">
    <property type="entry name" value="HisKA"/>
    <property type="match status" value="1"/>
</dbReference>
<gene>
    <name evidence="10" type="ORF">H9X54_007790</name>
</gene>
<keyword evidence="4" id="KW-0418">Kinase</keyword>
<name>A0ABS2CWA1_9FLAO</name>
<dbReference type="PROSITE" id="PS50109">
    <property type="entry name" value="HIS_KIN"/>
    <property type="match status" value="1"/>
</dbReference>
<dbReference type="SMART" id="SM00028">
    <property type="entry name" value="TPR"/>
    <property type="match status" value="5"/>
</dbReference>